<dbReference type="RefSeq" id="WP_180214568.1">
    <property type="nucleotide sequence ID" value="NZ_AP022871.1"/>
</dbReference>
<dbReference type="Pfam" id="PF20466">
    <property type="entry name" value="MmeI_TRD"/>
    <property type="match status" value="1"/>
</dbReference>
<dbReference type="AlphaFoldDB" id="A0A6F8YKL1"/>
<evidence type="ECO:0000256" key="1">
    <source>
        <dbReference type="SAM" id="MobiDB-lite"/>
    </source>
</evidence>
<evidence type="ECO:0000259" key="2">
    <source>
        <dbReference type="Pfam" id="PF20466"/>
    </source>
</evidence>
<feature type="domain" description="MmeI-like target recognition" evidence="2">
    <location>
        <begin position="18"/>
        <end position="77"/>
    </location>
</feature>
<gene>
    <name evidence="3" type="ORF">Psuf_039190</name>
</gene>
<dbReference type="Proteomes" id="UP000503011">
    <property type="component" value="Chromosome"/>
</dbReference>
<reference evidence="3 4" key="2">
    <citation type="submission" date="2020-03" db="EMBL/GenBank/DDBJ databases">
        <authorList>
            <person name="Ichikawa N."/>
            <person name="Kimura A."/>
            <person name="Kitahashi Y."/>
            <person name="Uohara A."/>
        </authorList>
    </citation>
    <scope>NUCLEOTIDE SEQUENCE [LARGE SCALE GENOMIC DNA]</scope>
    <source>
        <strain evidence="3 4">NBRC 105367</strain>
    </source>
</reference>
<dbReference type="KEGG" id="psuu:Psuf_039190"/>
<sequence length="208" mass="23520">MQEWIIARVSKTVMPLRVSTGQIPSEQVVVFASDSYIDQAVLSSSLHQLWAITYGSGMRSDPRYTPSDVFETFPRPQPTDRLEQAGRVLDNERRAIMARRGLGLTKLYNLVNEAGLSDSADQDAARMRELHVELDRAVLDAHGWTDIALEHGFHSFRKMRRWTVSPAGRTEILDRLLEENRQRAERQPQSTAGGARKIDGVEEDGTLF</sequence>
<keyword evidence="4" id="KW-1185">Reference proteome</keyword>
<feature type="region of interest" description="Disordered" evidence="1">
    <location>
        <begin position="180"/>
        <end position="208"/>
    </location>
</feature>
<accession>A0A6F8YKL1</accession>
<reference evidence="3 4" key="1">
    <citation type="submission" date="2020-03" db="EMBL/GenBank/DDBJ databases">
        <title>Whole genome shotgun sequence of Phytohabitans suffuscus NBRC 105367.</title>
        <authorList>
            <person name="Komaki H."/>
            <person name="Tamura T."/>
        </authorList>
    </citation>
    <scope>NUCLEOTIDE SEQUENCE [LARGE SCALE GENOMIC DNA]</scope>
    <source>
        <strain evidence="3 4">NBRC 105367</strain>
    </source>
</reference>
<evidence type="ECO:0000313" key="4">
    <source>
        <dbReference type="Proteomes" id="UP000503011"/>
    </source>
</evidence>
<name>A0A6F8YKL1_9ACTN</name>
<dbReference type="EMBL" id="AP022871">
    <property type="protein sequence ID" value="BCB86606.1"/>
    <property type="molecule type" value="Genomic_DNA"/>
</dbReference>
<evidence type="ECO:0000313" key="3">
    <source>
        <dbReference type="EMBL" id="BCB86606.1"/>
    </source>
</evidence>
<proteinExistence type="predicted"/>
<organism evidence="3 4">
    <name type="scientific">Phytohabitans suffuscus</name>
    <dbReference type="NCBI Taxonomy" id="624315"/>
    <lineage>
        <taxon>Bacteria</taxon>
        <taxon>Bacillati</taxon>
        <taxon>Actinomycetota</taxon>
        <taxon>Actinomycetes</taxon>
        <taxon>Micromonosporales</taxon>
        <taxon>Micromonosporaceae</taxon>
    </lineage>
</organism>
<dbReference type="InterPro" id="IPR046820">
    <property type="entry name" value="MmeI_TRD"/>
</dbReference>
<protein>
    <recommendedName>
        <fullName evidence="2">MmeI-like target recognition domain-containing protein</fullName>
    </recommendedName>
</protein>